<feature type="region of interest" description="Disordered" evidence="3">
    <location>
        <begin position="1"/>
        <end position="21"/>
    </location>
</feature>
<dbReference type="SUPFAM" id="SSF103473">
    <property type="entry name" value="MFS general substrate transporter"/>
    <property type="match status" value="1"/>
</dbReference>
<dbReference type="Proteomes" id="UP000729357">
    <property type="component" value="Unassembled WGS sequence"/>
</dbReference>
<organism evidence="6 7">
    <name type="scientific">Aureobasidium melanogenum</name>
    <name type="common">Aureobasidium pullulans var. melanogenum</name>
    <dbReference type="NCBI Taxonomy" id="46634"/>
    <lineage>
        <taxon>Eukaryota</taxon>
        <taxon>Fungi</taxon>
        <taxon>Dikarya</taxon>
        <taxon>Ascomycota</taxon>
        <taxon>Pezizomycotina</taxon>
        <taxon>Dothideomycetes</taxon>
        <taxon>Dothideomycetidae</taxon>
        <taxon>Dothideales</taxon>
        <taxon>Saccotheciaceae</taxon>
        <taxon>Aureobasidium</taxon>
    </lineage>
</organism>
<dbReference type="PANTHER" id="PTHR11360:SF287">
    <property type="entry name" value="MFS MONOCARBOXYLATE TRANSPORTER"/>
    <property type="match status" value="1"/>
</dbReference>
<protein>
    <submittedName>
        <fullName evidence="6">MFS general substrate transporter</fullName>
    </submittedName>
</protein>
<reference evidence="6" key="1">
    <citation type="journal article" date="2021" name="J Fungi (Basel)">
        <title>Virulence traits and population genomics of the black yeast Aureobasidium melanogenum.</title>
        <authorList>
            <person name="Cernosa A."/>
            <person name="Sun X."/>
            <person name="Gostincar C."/>
            <person name="Fang C."/>
            <person name="Gunde-Cimerman N."/>
            <person name="Song Z."/>
        </authorList>
    </citation>
    <scope>NUCLEOTIDE SEQUENCE</scope>
    <source>
        <strain evidence="6">EXF-9298</strain>
    </source>
</reference>
<dbReference type="EMBL" id="JAHFXS010000124">
    <property type="protein sequence ID" value="KAG9988820.1"/>
    <property type="molecule type" value="Genomic_DNA"/>
</dbReference>
<reference evidence="6" key="2">
    <citation type="submission" date="2021-08" db="EMBL/GenBank/DDBJ databases">
        <authorList>
            <person name="Gostincar C."/>
            <person name="Sun X."/>
            <person name="Song Z."/>
            <person name="Gunde-Cimerman N."/>
        </authorList>
    </citation>
    <scope>NUCLEOTIDE SEQUENCE</scope>
    <source>
        <strain evidence="6">EXF-9298</strain>
    </source>
</reference>
<feature type="transmembrane region" description="Helical" evidence="4">
    <location>
        <begin position="140"/>
        <end position="160"/>
    </location>
</feature>
<dbReference type="AlphaFoldDB" id="A0A9P8JYH7"/>
<dbReference type="Gene3D" id="1.20.1250.20">
    <property type="entry name" value="MFS general substrate transporter like domains"/>
    <property type="match status" value="2"/>
</dbReference>
<evidence type="ECO:0000259" key="5">
    <source>
        <dbReference type="PROSITE" id="PS50850"/>
    </source>
</evidence>
<sequence>MHDQEKQPHTNGTTGISPEYYDSPAPITNETGCAYPPQDGGKGAWMFLFGACIIEITAWGFPYCYGVFEAYFNSHPPFQGQNIVSAGGVLSNGILQLSLPPVMYYVNNFPKHRVPVMWLGCLVCTFSAIGAGFAKTPLQLIMAIGLLYGIGAGMLFGPSIHLMAEWFKVKKSLAYGFICAAGAAAGAGLPPVYTACLNCYGYKVTLIGWGLITFVVTSIGLLCVRPRLPHSAKPPAPSMRDFDFTKKPLFLIMLLAIMVQAIAHYGPSLYLPSFGADLGLSALEAAMLASLLNLAQAIGQPLQGWLADWRRSYYIPMLISTIGASLEALLIWGFARSLWSLSIFALALGSTAGGFAVLRPRFAAEIVGDQDEQDNQSLLVFAILTASRGSAIIGSGFIMKTFVHEGESKKGWGGGTAWLNLVIYTGVIMFAASFGAVGMFVGPTRRYGRRSTKGLTIGGASGSTDSDGAGELA</sequence>
<keyword evidence="4" id="KW-1133">Transmembrane helix</keyword>
<dbReference type="GO" id="GO:0022857">
    <property type="term" value="F:transmembrane transporter activity"/>
    <property type="evidence" value="ECO:0007669"/>
    <property type="project" value="InterPro"/>
</dbReference>
<evidence type="ECO:0000256" key="4">
    <source>
        <dbReference type="SAM" id="Phobius"/>
    </source>
</evidence>
<proteinExistence type="inferred from homology"/>
<dbReference type="GO" id="GO:0016020">
    <property type="term" value="C:membrane"/>
    <property type="evidence" value="ECO:0007669"/>
    <property type="project" value="UniProtKB-SubCell"/>
</dbReference>
<dbReference type="InterPro" id="IPR011701">
    <property type="entry name" value="MFS"/>
</dbReference>
<keyword evidence="7" id="KW-1185">Reference proteome</keyword>
<dbReference type="PROSITE" id="PS50850">
    <property type="entry name" value="MFS"/>
    <property type="match status" value="1"/>
</dbReference>
<evidence type="ECO:0000313" key="7">
    <source>
        <dbReference type="Proteomes" id="UP000729357"/>
    </source>
</evidence>
<feature type="transmembrane region" description="Helical" evidence="4">
    <location>
        <begin position="249"/>
        <end position="266"/>
    </location>
</feature>
<feature type="transmembrane region" description="Helical" evidence="4">
    <location>
        <begin position="378"/>
        <end position="398"/>
    </location>
</feature>
<evidence type="ECO:0000256" key="2">
    <source>
        <dbReference type="ARBA" id="ARBA00006727"/>
    </source>
</evidence>
<accession>A0A9P8JYH7</accession>
<feature type="transmembrane region" description="Helical" evidence="4">
    <location>
        <begin position="116"/>
        <end position="134"/>
    </location>
</feature>
<feature type="transmembrane region" description="Helical" evidence="4">
    <location>
        <begin position="44"/>
        <end position="63"/>
    </location>
</feature>
<evidence type="ECO:0000313" key="6">
    <source>
        <dbReference type="EMBL" id="KAG9988820.1"/>
    </source>
</evidence>
<dbReference type="InterPro" id="IPR020846">
    <property type="entry name" value="MFS_dom"/>
</dbReference>
<dbReference type="PANTHER" id="PTHR11360">
    <property type="entry name" value="MONOCARBOXYLATE TRANSPORTER"/>
    <property type="match status" value="1"/>
</dbReference>
<comment type="caution">
    <text evidence="6">The sequence shown here is derived from an EMBL/GenBank/DDBJ whole genome shotgun (WGS) entry which is preliminary data.</text>
</comment>
<feature type="domain" description="Major facilitator superfamily (MFS) profile" evidence="5">
    <location>
        <begin position="249"/>
        <end position="473"/>
    </location>
</feature>
<gene>
    <name evidence="6" type="ORF">KCU98_g2337</name>
</gene>
<name>A0A9P8JYH7_AURME</name>
<comment type="similarity">
    <text evidence="2">Belongs to the major facilitator superfamily. Monocarboxylate porter (TC 2.A.1.13) family.</text>
</comment>
<dbReference type="InterPro" id="IPR036259">
    <property type="entry name" value="MFS_trans_sf"/>
</dbReference>
<evidence type="ECO:0000256" key="3">
    <source>
        <dbReference type="SAM" id="MobiDB-lite"/>
    </source>
</evidence>
<feature type="transmembrane region" description="Helical" evidence="4">
    <location>
        <begin position="311"/>
        <end position="332"/>
    </location>
</feature>
<dbReference type="Pfam" id="PF07690">
    <property type="entry name" value="MFS_1"/>
    <property type="match status" value="1"/>
</dbReference>
<evidence type="ECO:0000256" key="1">
    <source>
        <dbReference type="ARBA" id="ARBA00004141"/>
    </source>
</evidence>
<feature type="transmembrane region" description="Helical" evidence="4">
    <location>
        <begin position="338"/>
        <end position="358"/>
    </location>
</feature>
<feature type="transmembrane region" description="Helical" evidence="4">
    <location>
        <begin position="418"/>
        <end position="441"/>
    </location>
</feature>
<keyword evidence="4" id="KW-0812">Transmembrane</keyword>
<dbReference type="InterPro" id="IPR050327">
    <property type="entry name" value="Proton-linked_MCT"/>
</dbReference>
<feature type="transmembrane region" description="Helical" evidence="4">
    <location>
        <begin position="172"/>
        <end position="194"/>
    </location>
</feature>
<comment type="subcellular location">
    <subcellularLocation>
        <location evidence="1">Membrane</location>
        <topology evidence="1">Multi-pass membrane protein</topology>
    </subcellularLocation>
</comment>
<feature type="transmembrane region" description="Helical" evidence="4">
    <location>
        <begin position="206"/>
        <end position="228"/>
    </location>
</feature>
<feature type="non-terminal residue" evidence="6">
    <location>
        <position position="1"/>
    </location>
</feature>
<feature type="transmembrane region" description="Helical" evidence="4">
    <location>
        <begin position="278"/>
        <end position="299"/>
    </location>
</feature>
<keyword evidence="4" id="KW-0472">Membrane</keyword>